<feature type="signal peptide" evidence="3">
    <location>
        <begin position="1"/>
        <end position="30"/>
    </location>
</feature>
<dbReference type="Proteomes" id="UP001499979">
    <property type="component" value="Unassembled WGS sequence"/>
</dbReference>
<evidence type="ECO:0000256" key="1">
    <source>
        <dbReference type="ARBA" id="ARBA00022801"/>
    </source>
</evidence>
<keyword evidence="1" id="KW-0378">Hydrolase</keyword>
<dbReference type="Gene3D" id="3.40.720.10">
    <property type="entry name" value="Alkaline Phosphatase, subunit A"/>
    <property type="match status" value="1"/>
</dbReference>
<gene>
    <name evidence="4" type="ORF">GCM10009606_47890</name>
</gene>
<name>A0ABN1URJ5_9ACTN</name>
<evidence type="ECO:0000256" key="2">
    <source>
        <dbReference type="ARBA" id="ARBA00023026"/>
    </source>
</evidence>
<keyword evidence="5" id="KW-1185">Reference proteome</keyword>
<dbReference type="RefSeq" id="WP_343911026.1">
    <property type="nucleotide sequence ID" value="NZ_BAAAJE010000031.1"/>
</dbReference>
<dbReference type="PANTHER" id="PTHR31956">
    <property type="entry name" value="NON-SPECIFIC PHOSPHOLIPASE C4-RELATED"/>
    <property type="match status" value="1"/>
</dbReference>
<evidence type="ECO:0000256" key="3">
    <source>
        <dbReference type="SAM" id="SignalP"/>
    </source>
</evidence>
<dbReference type="EMBL" id="BAAAJE010000031">
    <property type="protein sequence ID" value="GAA1164670.1"/>
    <property type="molecule type" value="Genomic_DNA"/>
</dbReference>
<accession>A0ABN1URJ5</accession>
<feature type="chain" id="PRO_5046019633" description="Phosphoesterase" evidence="3">
    <location>
        <begin position="31"/>
        <end position="301"/>
    </location>
</feature>
<protein>
    <recommendedName>
        <fullName evidence="6">Phosphoesterase</fullName>
    </recommendedName>
</protein>
<evidence type="ECO:0000313" key="5">
    <source>
        <dbReference type="Proteomes" id="UP001499979"/>
    </source>
</evidence>
<comment type="caution">
    <text evidence="4">The sequence shown here is derived from an EMBL/GenBank/DDBJ whole genome shotgun (WGS) entry which is preliminary data.</text>
</comment>
<reference evidence="4 5" key="1">
    <citation type="journal article" date="2019" name="Int. J. Syst. Evol. Microbiol.">
        <title>The Global Catalogue of Microorganisms (GCM) 10K type strain sequencing project: providing services to taxonomists for standard genome sequencing and annotation.</title>
        <authorList>
            <consortium name="The Broad Institute Genomics Platform"/>
            <consortium name="The Broad Institute Genome Sequencing Center for Infectious Disease"/>
            <person name="Wu L."/>
            <person name="Ma J."/>
        </authorList>
    </citation>
    <scope>NUCLEOTIDE SEQUENCE [LARGE SCALE GENOMIC DNA]</scope>
    <source>
        <strain evidence="4 5">JCM 11813</strain>
    </source>
</reference>
<dbReference type="Pfam" id="PF04185">
    <property type="entry name" value="Phosphoesterase"/>
    <property type="match status" value="1"/>
</dbReference>
<organism evidence="4 5">
    <name type="scientific">Nocardioides aquiterrae</name>
    <dbReference type="NCBI Taxonomy" id="203799"/>
    <lineage>
        <taxon>Bacteria</taxon>
        <taxon>Bacillati</taxon>
        <taxon>Actinomycetota</taxon>
        <taxon>Actinomycetes</taxon>
        <taxon>Propionibacteriales</taxon>
        <taxon>Nocardioidaceae</taxon>
        <taxon>Nocardioides</taxon>
    </lineage>
</organism>
<dbReference type="PANTHER" id="PTHR31956:SF8">
    <property type="entry name" value="ACID PHOSPHATASE PHOA (AFU_ORTHOLOGUE AFUA_1G03570)"/>
    <property type="match status" value="1"/>
</dbReference>
<keyword evidence="2" id="KW-0843">Virulence</keyword>
<evidence type="ECO:0008006" key="6">
    <source>
        <dbReference type="Google" id="ProtNLM"/>
    </source>
</evidence>
<evidence type="ECO:0000313" key="4">
    <source>
        <dbReference type="EMBL" id="GAA1164670.1"/>
    </source>
</evidence>
<proteinExistence type="predicted"/>
<dbReference type="InterPro" id="IPR007312">
    <property type="entry name" value="Phosphoesterase"/>
</dbReference>
<sequence length="301" mass="32444">MIPISRALRAAVVGVVAALLVAALAGSGSAALPGADASAVARAGRPHVTKLLVFMVENHSLQQMRSEMPWLNRLAGRYGYARRYHGLTHPSLPNYLGIAGGDTFGVTDDDPPSAHPIRAASVFGSAIRAGRTATTYAEGMTSRCQLDNGGRYLVRHNPWTYFRSERRLCRRHDVPLSRLRGDVGSGSLPRVGLVVPDACHDGHDCSLATADIWLRRQVGRVLRGPDFASGHLAVVVTADEDDGDHGNRVLTVVAHPRVHHVVVRRSLTHYSLSRAYAEVAGTAPLRHAATSRSLLRAFGLR</sequence>
<keyword evidence="3" id="KW-0732">Signal</keyword>
<dbReference type="InterPro" id="IPR017850">
    <property type="entry name" value="Alkaline_phosphatase_core_sf"/>
</dbReference>